<feature type="region of interest" description="Disordered" evidence="2">
    <location>
        <begin position="174"/>
        <end position="224"/>
    </location>
</feature>
<sequence>MAVMGSGRRQESSIFMGLPKLSIEDTTMGDMEILNWFDGTQAFEARNLKTQEDINKHNDIDAHSQDTGLSYSLFTNVKYDPSITEPVSNNNSDLMLLSRTRGSSKTNLSYERSESRYSMSGVYRSPNNTTSSTGETYASGDEKVSEFFSELNRDIGTTDDSKRKSVKLGRKFSTGSIKSNKSTKSRKGSDASLYKLKEKEFKKRGSTRTKDSARESRVNSNNPFYFDLKHGKTYGVTQKSSDNRCSKSQDSFTESQNTYSRARSSSVESAGTSQKRNSRRPPSIISISAVSMTSMDESTVEKEKELLQKSKEVQEVYSAYKAMSPRGGQGENVKHLEDRGKHIENSCVDYTSELTRTLPINDSQTDPRLNDITDPNLAGYQEEKEKDALVFEIEEGEIRKPNDDNQTKKDKKGEIVGYSRIGGSVMSIHRTLAEVKGSPKANKLKIGDIEEYNRLAKLQNKRGREGISIQLEFAKYLIKSAETLEEMDKQQNNVSKYAQYFLNKLPTAIFRADRGRVLELAKYWVDRLASDNVAEAIFIKADWYYNGKIYSKQKNVLKAIKYYAAAAKLGHASSAMTLAIHYENERNFKKAFQWYIFASHLNEPAAAYRLAIAYLCGELGLSVNLSYAHAYLRLSSRFASRDCPYGAYCLALMYLHEPPVHIDVSSEFPYNPELAHSSLFHAATLGYPPAHYLLGCLHETGDHEFLRSHRIAFASYHTAANLGHKEAQYSLCRMYLAKAKNELSESPNQLEFLSQAYRWCEKSAVQGYPTAEYKLAWFHDPETTIISSSMTKTLELPFSKDLSTAKAWYTKAANHNVADAIDWVVKHSY</sequence>
<keyword evidence="1" id="KW-0677">Repeat</keyword>
<keyword evidence="4" id="KW-1185">Reference proteome</keyword>
<evidence type="ECO:0000256" key="1">
    <source>
        <dbReference type="ARBA" id="ARBA00022737"/>
    </source>
</evidence>
<dbReference type="InterPro" id="IPR051726">
    <property type="entry name" value="Chitin_Synth_Reg"/>
</dbReference>
<feature type="compositionally biased region" description="Basic and acidic residues" evidence="2">
    <location>
        <begin position="195"/>
        <end position="217"/>
    </location>
</feature>
<dbReference type="Proteomes" id="UP000188320">
    <property type="component" value="Unassembled WGS sequence"/>
</dbReference>
<dbReference type="InterPro" id="IPR006597">
    <property type="entry name" value="Sel1-like"/>
</dbReference>
<evidence type="ECO:0000313" key="3">
    <source>
        <dbReference type="EMBL" id="OMH83740.1"/>
    </source>
</evidence>
<organism evidence="3 4">
    <name type="scientific">Zancudomyces culisetae</name>
    <name type="common">Gut fungus</name>
    <name type="synonym">Smittium culisetae</name>
    <dbReference type="NCBI Taxonomy" id="1213189"/>
    <lineage>
        <taxon>Eukaryota</taxon>
        <taxon>Fungi</taxon>
        <taxon>Fungi incertae sedis</taxon>
        <taxon>Zoopagomycota</taxon>
        <taxon>Kickxellomycotina</taxon>
        <taxon>Harpellomycetes</taxon>
        <taxon>Harpellales</taxon>
        <taxon>Legeriomycetaceae</taxon>
        <taxon>Zancudomyces</taxon>
    </lineage>
</organism>
<gene>
    <name evidence="3" type="ORF">AX774_g2754</name>
</gene>
<evidence type="ECO:0000313" key="4">
    <source>
        <dbReference type="Proteomes" id="UP000188320"/>
    </source>
</evidence>
<feature type="compositionally biased region" description="Polar residues" evidence="2">
    <location>
        <begin position="125"/>
        <end position="136"/>
    </location>
</feature>
<reference evidence="4" key="1">
    <citation type="submission" date="2017-01" db="EMBL/GenBank/DDBJ databases">
        <authorList>
            <person name="Wang Y."/>
            <person name="White M."/>
            <person name="Kvist S."/>
            <person name="Moncalvo J.-M."/>
        </authorList>
    </citation>
    <scope>NUCLEOTIDE SEQUENCE [LARGE SCALE GENOMIC DNA]</scope>
    <source>
        <strain evidence="4">COL-18-3</strain>
    </source>
</reference>
<comment type="caution">
    <text evidence="3">The sequence shown here is derived from an EMBL/GenBank/DDBJ whole genome shotgun (WGS) entry which is preliminary data.</text>
</comment>
<dbReference type="SUPFAM" id="SSF81901">
    <property type="entry name" value="HCP-like"/>
    <property type="match status" value="2"/>
</dbReference>
<dbReference type="Gene3D" id="1.25.40.10">
    <property type="entry name" value="Tetratricopeptide repeat domain"/>
    <property type="match status" value="1"/>
</dbReference>
<dbReference type="Pfam" id="PF08238">
    <property type="entry name" value="Sel1"/>
    <property type="match status" value="5"/>
</dbReference>
<dbReference type="InterPro" id="IPR011990">
    <property type="entry name" value="TPR-like_helical_dom_sf"/>
</dbReference>
<dbReference type="AlphaFoldDB" id="A0A1R1PRY0"/>
<dbReference type="EMBL" id="LSSK01000318">
    <property type="protein sequence ID" value="OMH83740.1"/>
    <property type="molecule type" value="Genomic_DNA"/>
</dbReference>
<dbReference type="SMART" id="SM00671">
    <property type="entry name" value="SEL1"/>
    <property type="match status" value="6"/>
</dbReference>
<evidence type="ECO:0000256" key="2">
    <source>
        <dbReference type="SAM" id="MobiDB-lite"/>
    </source>
</evidence>
<dbReference type="PANTHER" id="PTHR46430">
    <property type="entry name" value="PROTEIN SKT5-RELATED"/>
    <property type="match status" value="1"/>
</dbReference>
<feature type="compositionally biased region" description="Polar residues" evidence="2">
    <location>
        <begin position="248"/>
        <end position="275"/>
    </location>
</feature>
<dbReference type="OrthoDB" id="5531780at2759"/>
<feature type="region of interest" description="Disordered" evidence="2">
    <location>
        <begin position="236"/>
        <end position="285"/>
    </location>
</feature>
<proteinExistence type="predicted"/>
<name>A0A1R1PRY0_ZANCU</name>
<accession>A0A1R1PRY0</accession>
<protein>
    <submittedName>
        <fullName evidence="3">Protein SKT5</fullName>
    </submittedName>
</protein>
<feature type="region of interest" description="Disordered" evidence="2">
    <location>
        <begin position="101"/>
        <end position="139"/>
    </location>
</feature>